<keyword evidence="7" id="KW-0963">Cytoplasm</keyword>
<feature type="binding site" evidence="7">
    <location>
        <begin position="216"/>
        <end position="220"/>
    </location>
    <ligand>
        <name>GTP</name>
        <dbReference type="ChEBI" id="CHEBI:37565"/>
    </ligand>
</feature>
<evidence type="ECO:0000256" key="3">
    <source>
        <dbReference type="ARBA" id="ARBA00022540"/>
    </source>
</evidence>
<proteinExistence type="inferred from homology"/>
<comment type="caution">
    <text evidence="10">The sequence shown here is derived from an EMBL/GenBank/DDBJ whole genome shotgun (WGS) entry which is preliminary data.</text>
</comment>
<dbReference type="Pfam" id="PF22042">
    <property type="entry name" value="EF-G_D2"/>
    <property type="match status" value="1"/>
</dbReference>
<dbReference type="NCBIfam" id="TIGR00231">
    <property type="entry name" value="small_GTP"/>
    <property type="match status" value="1"/>
</dbReference>
<feature type="domain" description="Tr-type G" evidence="9">
    <location>
        <begin position="161"/>
        <end position="330"/>
    </location>
</feature>
<dbReference type="CDD" id="cd01887">
    <property type="entry name" value="IF2_eIF5B"/>
    <property type="match status" value="1"/>
</dbReference>
<dbReference type="PATRIC" id="fig|1618642.3.peg.14"/>
<dbReference type="GO" id="GO:0003924">
    <property type="term" value="F:GTPase activity"/>
    <property type="evidence" value="ECO:0007669"/>
    <property type="project" value="UniProtKB-UniRule"/>
</dbReference>
<dbReference type="InterPro" id="IPR000795">
    <property type="entry name" value="T_Tr_GTP-bd_dom"/>
</dbReference>
<keyword evidence="6 7" id="KW-0342">GTP-binding</keyword>
<dbReference type="EMBL" id="LBXO01000001">
    <property type="protein sequence ID" value="KKR33939.1"/>
    <property type="molecule type" value="Genomic_DNA"/>
</dbReference>
<comment type="subcellular location">
    <subcellularLocation>
        <location evidence="7">Cytoplasm</location>
    </subcellularLocation>
</comment>
<dbReference type="InterPro" id="IPR015760">
    <property type="entry name" value="TIF_IF2"/>
</dbReference>
<keyword evidence="4 7" id="KW-0547">Nucleotide-binding</keyword>
<evidence type="ECO:0000256" key="7">
    <source>
        <dbReference type="HAMAP-Rule" id="MF_00100"/>
    </source>
</evidence>
<dbReference type="GO" id="GO:0005525">
    <property type="term" value="F:GTP binding"/>
    <property type="evidence" value="ECO:0007669"/>
    <property type="project" value="UniProtKB-KW"/>
</dbReference>
<dbReference type="HAMAP" id="MF_00100_B">
    <property type="entry name" value="IF_2_B"/>
    <property type="match status" value="1"/>
</dbReference>
<evidence type="ECO:0000256" key="4">
    <source>
        <dbReference type="ARBA" id="ARBA00022741"/>
    </source>
</evidence>
<keyword evidence="3 7" id="KW-0396">Initiation factor</keyword>
<feature type="binding site" evidence="7">
    <location>
        <begin position="270"/>
        <end position="273"/>
    </location>
    <ligand>
        <name>GTP</name>
        <dbReference type="ChEBI" id="CHEBI:37565"/>
    </ligand>
</feature>
<dbReference type="PROSITE" id="PS01176">
    <property type="entry name" value="IF2"/>
    <property type="match status" value="1"/>
</dbReference>
<evidence type="ECO:0000313" key="10">
    <source>
        <dbReference type="EMBL" id="KKR33939.1"/>
    </source>
</evidence>
<evidence type="ECO:0000259" key="9">
    <source>
        <dbReference type="PROSITE" id="PS51722"/>
    </source>
</evidence>
<dbReference type="FunFam" id="3.40.50.10050:FF:000001">
    <property type="entry name" value="Translation initiation factor IF-2"/>
    <property type="match status" value="1"/>
</dbReference>
<dbReference type="Proteomes" id="UP000034137">
    <property type="component" value="Unassembled WGS sequence"/>
</dbReference>
<evidence type="ECO:0000256" key="6">
    <source>
        <dbReference type="ARBA" id="ARBA00023134"/>
    </source>
</evidence>
<dbReference type="InterPro" id="IPR027417">
    <property type="entry name" value="P-loop_NTPase"/>
</dbReference>
<reference evidence="10 11" key="1">
    <citation type="journal article" date="2015" name="Nature">
        <title>rRNA introns, odd ribosomes, and small enigmatic genomes across a large radiation of phyla.</title>
        <authorList>
            <person name="Brown C.T."/>
            <person name="Hug L.A."/>
            <person name="Thomas B.C."/>
            <person name="Sharon I."/>
            <person name="Castelle C.J."/>
            <person name="Singh A."/>
            <person name="Wilkins M.J."/>
            <person name="Williams K.H."/>
            <person name="Banfield J.F."/>
        </authorList>
    </citation>
    <scope>NUCLEOTIDE SEQUENCE [LARGE SCALE GENOMIC DNA]</scope>
</reference>
<keyword evidence="5 7" id="KW-0648">Protein biosynthesis</keyword>
<dbReference type="PANTHER" id="PTHR43381">
    <property type="entry name" value="TRANSLATION INITIATION FACTOR IF-2-RELATED"/>
    <property type="match status" value="1"/>
</dbReference>
<comment type="similarity">
    <text evidence="1 7 8">Belongs to the TRAFAC class translation factor GTPase superfamily. Classic translation factor GTPase family. IF-2 subfamily.</text>
</comment>
<dbReference type="GO" id="GO:0005737">
    <property type="term" value="C:cytoplasm"/>
    <property type="evidence" value="ECO:0007669"/>
    <property type="project" value="UniProtKB-SubCell"/>
</dbReference>
<dbReference type="Pfam" id="PF04760">
    <property type="entry name" value="IF2_N"/>
    <property type="match status" value="1"/>
</dbReference>
<comment type="function">
    <text evidence="7 8">One of the essential components for the initiation of protein synthesis. Protects formylmethionyl-tRNA from spontaneous hydrolysis and promotes its binding to the 30S ribosomal subunits. Also involved in the hydrolysis of GTP during the formation of the 70S ribosomal complex.</text>
</comment>
<organism evidence="10 11">
    <name type="scientific">Candidatus Falkowbacteria bacterium GW2011_GWF2_39_8</name>
    <dbReference type="NCBI Taxonomy" id="1618642"/>
    <lineage>
        <taxon>Bacteria</taxon>
        <taxon>Candidatus Falkowiibacteriota</taxon>
    </lineage>
</organism>
<evidence type="ECO:0000256" key="1">
    <source>
        <dbReference type="ARBA" id="ARBA00007733"/>
    </source>
</evidence>
<comment type="caution">
    <text evidence="7">Lacks conserved residue(s) required for the propagation of feature annotation.</text>
</comment>
<evidence type="ECO:0000256" key="8">
    <source>
        <dbReference type="RuleBase" id="RU000644"/>
    </source>
</evidence>
<dbReference type="Pfam" id="PF00009">
    <property type="entry name" value="GTP_EFTU"/>
    <property type="match status" value="1"/>
</dbReference>
<dbReference type="InterPro" id="IPR036925">
    <property type="entry name" value="TIF_IF2_dom3_sf"/>
</dbReference>
<dbReference type="GO" id="GO:0003743">
    <property type="term" value="F:translation initiation factor activity"/>
    <property type="evidence" value="ECO:0007669"/>
    <property type="project" value="UniProtKB-UniRule"/>
</dbReference>
<dbReference type="InterPro" id="IPR023115">
    <property type="entry name" value="TIF_IF2_dom3"/>
</dbReference>
<dbReference type="SUPFAM" id="SSF50447">
    <property type="entry name" value="Translation proteins"/>
    <property type="match status" value="2"/>
</dbReference>
<dbReference type="AlphaFoldDB" id="A0A0G0Q0R5"/>
<dbReference type="InterPro" id="IPR006847">
    <property type="entry name" value="IF2_N"/>
</dbReference>
<dbReference type="FunFam" id="3.40.50.300:FF:000019">
    <property type="entry name" value="Translation initiation factor IF-2"/>
    <property type="match status" value="1"/>
</dbReference>
<dbReference type="SUPFAM" id="SSF52540">
    <property type="entry name" value="P-loop containing nucleoside triphosphate hydrolases"/>
    <property type="match status" value="1"/>
</dbReference>
<evidence type="ECO:0000313" key="11">
    <source>
        <dbReference type="Proteomes" id="UP000034137"/>
    </source>
</evidence>
<dbReference type="PANTHER" id="PTHR43381:SF5">
    <property type="entry name" value="TR-TYPE G DOMAIN-CONTAINING PROTEIN"/>
    <property type="match status" value="1"/>
</dbReference>
<gene>
    <name evidence="7" type="primary">infB</name>
    <name evidence="10" type="ORF">UT64_C0001G0013</name>
</gene>
<dbReference type="InterPro" id="IPR053905">
    <property type="entry name" value="EF-G-like_DII"/>
</dbReference>
<dbReference type="Gene3D" id="3.40.50.300">
    <property type="entry name" value="P-loop containing nucleotide triphosphate hydrolases"/>
    <property type="match status" value="1"/>
</dbReference>
<evidence type="ECO:0000256" key="5">
    <source>
        <dbReference type="ARBA" id="ARBA00022917"/>
    </source>
</evidence>
<dbReference type="Gene3D" id="3.40.50.10050">
    <property type="entry name" value="Translation initiation factor IF- 2, domain 3"/>
    <property type="match status" value="1"/>
</dbReference>
<dbReference type="PROSITE" id="PS51722">
    <property type="entry name" value="G_TR_2"/>
    <property type="match status" value="1"/>
</dbReference>
<dbReference type="InterPro" id="IPR009000">
    <property type="entry name" value="Transl_B-barrel_sf"/>
</dbReference>
<dbReference type="SUPFAM" id="SSF52156">
    <property type="entry name" value="Initiation factor IF2/eIF5b, domain 3"/>
    <property type="match status" value="1"/>
</dbReference>
<dbReference type="Pfam" id="PF11987">
    <property type="entry name" value="IF-2"/>
    <property type="match status" value="1"/>
</dbReference>
<dbReference type="NCBIfam" id="TIGR00487">
    <property type="entry name" value="IF-2"/>
    <property type="match status" value="1"/>
</dbReference>
<evidence type="ECO:0000256" key="2">
    <source>
        <dbReference type="ARBA" id="ARBA00020675"/>
    </source>
</evidence>
<accession>A0A0G0Q0R5</accession>
<dbReference type="InterPro" id="IPR005225">
    <property type="entry name" value="Small_GTP-bd"/>
</dbReference>
<feature type="binding site" evidence="7">
    <location>
        <begin position="170"/>
        <end position="177"/>
    </location>
    <ligand>
        <name>GTP</name>
        <dbReference type="ChEBI" id="CHEBI:37565"/>
    </ligand>
</feature>
<protein>
    <recommendedName>
        <fullName evidence="2 7">Translation initiation factor IF-2</fullName>
    </recommendedName>
</protein>
<name>A0A0G0Q0R5_9BACT</name>
<sequence>MNLTELARILKITPQELRDKLPLMGFHIGQKAIKVDNRTASKIINQWPILYKRLQQAEQANIKKEIESAGPVIKKEVKIPAFINVRDFAALAGLPINRILAELMKNSIFASLNEKIDFETASIIGSDLGLEIIPENESEETSTTEVDKLSEILKKEEKMEGRPPVIVVMGHVDHGKTKLLDAIRTTDVVAGEAGGITQHIGAYQVTRKNKILTFIDTPGHEAFTAMRSRGAKVADIAVLVVAADDGVKPQTVEAYRIIEAAKLPFIVAINKIDKPEADINKTKQELSTQLNITPEDWGGKTICVPISAKVGTGIEDLLDMILLTADMETENIMSNPLATAAGTVVDSKIDKGEGPVATVLIQNGTLRIGDQLIFNGQIYGKVKSLKNYRGENIAQAEPSVPVKIIGLKITPEVGDLLETGDGEKIKIKKMKSGLQKTETKYSTQDESNVKKINLIIKSDVFGSIEAIQESLEKIGNTEVKADIVYKGLGNIIEGDVARAESMKAQILGFNVKAIPKAEELAREKRITIKTYRIIYDLIDDVKQQLQALLEPEVKKVELGKLVVKAIFRSDLNEQIVGGRVLTGQLEKDSFFEVERGGKIVDQGNLLELKSGKEAVTTVDEGQDCGMKIKVAPIKESDVLIFYKEEKVVKKL</sequence>
<dbReference type="InterPro" id="IPR000178">
    <property type="entry name" value="TF_IF2_bacterial-like"/>
</dbReference>
<dbReference type="Gene3D" id="2.40.30.10">
    <property type="entry name" value="Translation factors"/>
    <property type="match status" value="2"/>
</dbReference>